<dbReference type="SMART" id="SM00267">
    <property type="entry name" value="GGDEF"/>
    <property type="match status" value="1"/>
</dbReference>
<dbReference type="InterPro" id="IPR043128">
    <property type="entry name" value="Rev_trsase/Diguanyl_cyclase"/>
</dbReference>
<dbReference type="CDD" id="cd01948">
    <property type="entry name" value="EAL"/>
    <property type="match status" value="1"/>
</dbReference>
<sequence>MTPAHEDARLAELHRFGILDTLPEPQFDRIVALAARYLNMPVAAVSFVDKDRQWFKARIGMDATETQKSESICAIAIQQEEVLVIPDARKDPRVNGMNCVSVDQIVGFYAGAPLRTPDGYQLGTVCVMDSVPRSFTAEEEGVLEDFAALVMDELRLHVTVQQLGDLALLDSLTGLPNRANFRQRLTQAMRRATLNSSKVVLGLMDLDRFKLINDTLGHAAGDEVLRLTAHRLSECLASSDTVARMGGDEFALIFTDVAEAASTERILTRIRQAFSAPFLLEDQEIYVHWSLGLTIFPDDADQSEALLTQADTAMYRAKRAGGGHAFFNVQHDRRTPAEMTLLTGLHHALERCEFRLHYQPIIHAVTGVVAGYEALIRWEGPDGLVSPAEFIPLAEVSGLIVPIGQWVLREAVRTAALIPLGHIAVNVSPLEFSQPHFVEYVARVLCEENLDPGRLLLEVTENSLLDPRRAQDVLQDLRTLGVRVALDDFGTGYSSLSALAGLPVEVLKIDRSFMAQVGQPSPEGMRAAELVRAVVALARAFGLDTVAEGVETQVQARALSELGCTFLQGYHFGRPGPLPQPAVHGAHAPVA</sequence>
<dbReference type="PANTHER" id="PTHR33121">
    <property type="entry name" value="CYCLIC DI-GMP PHOSPHODIESTERASE PDEF"/>
    <property type="match status" value="1"/>
</dbReference>
<evidence type="ECO:0000259" key="2">
    <source>
        <dbReference type="PROSITE" id="PS50887"/>
    </source>
</evidence>
<dbReference type="NCBIfam" id="TIGR00254">
    <property type="entry name" value="GGDEF"/>
    <property type="match status" value="1"/>
</dbReference>
<dbReference type="CDD" id="cd01949">
    <property type="entry name" value="GGDEF"/>
    <property type="match status" value="1"/>
</dbReference>
<dbReference type="PROSITE" id="PS50887">
    <property type="entry name" value="GGDEF"/>
    <property type="match status" value="1"/>
</dbReference>
<dbReference type="InterPro" id="IPR029016">
    <property type="entry name" value="GAF-like_dom_sf"/>
</dbReference>
<dbReference type="Gene3D" id="3.20.20.450">
    <property type="entry name" value="EAL domain"/>
    <property type="match status" value="1"/>
</dbReference>
<dbReference type="InterPro" id="IPR035919">
    <property type="entry name" value="EAL_sf"/>
</dbReference>
<dbReference type="PANTHER" id="PTHR33121:SF19">
    <property type="entry name" value="CYCLIC DI-GMP PHOSPHODIESTERASE PA2567"/>
    <property type="match status" value="1"/>
</dbReference>
<dbReference type="InterPro" id="IPR000160">
    <property type="entry name" value="GGDEF_dom"/>
</dbReference>
<evidence type="ECO:0000313" key="4">
    <source>
        <dbReference type="Proteomes" id="UP000647587"/>
    </source>
</evidence>
<dbReference type="SUPFAM" id="SSF141868">
    <property type="entry name" value="EAL domain-like"/>
    <property type="match status" value="1"/>
</dbReference>
<name>A0ABQ2F3A5_9DEIO</name>
<dbReference type="Gene3D" id="3.30.70.270">
    <property type="match status" value="1"/>
</dbReference>
<feature type="domain" description="GGDEF" evidence="2">
    <location>
        <begin position="197"/>
        <end position="331"/>
    </location>
</feature>
<gene>
    <name evidence="3" type="ORF">GCM10008955_41980</name>
</gene>
<accession>A0ABQ2F3A5</accession>
<proteinExistence type="predicted"/>
<dbReference type="SUPFAM" id="SSF55781">
    <property type="entry name" value="GAF domain-like"/>
    <property type="match status" value="1"/>
</dbReference>
<feature type="domain" description="EAL" evidence="1">
    <location>
        <begin position="338"/>
        <end position="589"/>
    </location>
</feature>
<dbReference type="InterPro" id="IPR050706">
    <property type="entry name" value="Cyclic-di-GMP_PDE-like"/>
</dbReference>
<reference evidence="4" key="1">
    <citation type="journal article" date="2019" name="Int. J. Syst. Evol. Microbiol.">
        <title>The Global Catalogue of Microorganisms (GCM) 10K type strain sequencing project: providing services to taxonomists for standard genome sequencing and annotation.</title>
        <authorList>
            <consortium name="The Broad Institute Genomics Platform"/>
            <consortium name="The Broad Institute Genome Sequencing Center for Infectious Disease"/>
            <person name="Wu L."/>
            <person name="Ma J."/>
        </authorList>
    </citation>
    <scope>NUCLEOTIDE SEQUENCE [LARGE SCALE GENOMIC DNA]</scope>
    <source>
        <strain evidence="4">JCM 30331</strain>
    </source>
</reference>
<keyword evidence="4" id="KW-1185">Reference proteome</keyword>
<dbReference type="Proteomes" id="UP000647587">
    <property type="component" value="Unassembled WGS sequence"/>
</dbReference>
<dbReference type="Gene3D" id="3.30.450.40">
    <property type="match status" value="1"/>
</dbReference>
<dbReference type="RefSeq" id="WP_189012310.1">
    <property type="nucleotide sequence ID" value="NZ_BMPP01000045.1"/>
</dbReference>
<evidence type="ECO:0000259" key="1">
    <source>
        <dbReference type="PROSITE" id="PS50883"/>
    </source>
</evidence>
<dbReference type="PROSITE" id="PS50883">
    <property type="entry name" value="EAL"/>
    <property type="match status" value="1"/>
</dbReference>
<protein>
    <submittedName>
        <fullName evidence="3">Uncharacterized protein</fullName>
    </submittedName>
</protein>
<dbReference type="SUPFAM" id="SSF55073">
    <property type="entry name" value="Nucleotide cyclase"/>
    <property type="match status" value="1"/>
</dbReference>
<dbReference type="SMART" id="SM00052">
    <property type="entry name" value="EAL"/>
    <property type="match status" value="1"/>
</dbReference>
<dbReference type="InterPro" id="IPR001633">
    <property type="entry name" value="EAL_dom"/>
</dbReference>
<dbReference type="SMART" id="SM00065">
    <property type="entry name" value="GAF"/>
    <property type="match status" value="1"/>
</dbReference>
<organism evidence="3 4">
    <name type="scientific">Deinococcus malanensis</name>
    <dbReference type="NCBI Taxonomy" id="1706855"/>
    <lineage>
        <taxon>Bacteria</taxon>
        <taxon>Thermotogati</taxon>
        <taxon>Deinococcota</taxon>
        <taxon>Deinococci</taxon>
        <taxon>Deinococcales</taxon>
        <taxon>Deinococcaceae</taxon>
        <taxon>Deinococcus</taxon>
    </lineage>
</organism>
<dbReference type="InterPro" id="IPR029787">
    <property type="entry name" value="Nucleotide_cyclase"/>
</dbReference>
<dbReference type="Pfam" id="PF01590">
    <property type="entry name" value="GAF"/>
    <property type="match status" value="1"/>
</dbReference>
<evidence type="ECO:0000313" key="3">
    <source>
        <dbReference type="EMBL" id="GGK43825.1"/>
    </source>
</evidence>
<dbReference type="InterPro" id="IPR003018">
    <property type="entry name" value="GAF"/>
</dbReference>
<comment type="caution">
    <text evidence="3">The sequence shown here is derived from an EMBL/GenBank/DDBJ whole genome shotgun (WGS) entry which is preliminary data.</text>
</comment>
<dbReference type="Pfam" id="PF00990">
    <property type="entry name" value="GGDEF"/>
    <property type="match status" value="1"/>
</dbReference>
<dbReference type="EMBL" id="BMPP01000045">
    <property type="protein sequence ID" value="GGK43825.1"/>
    <property type="molecule type" value="Genomic_DNA"/>
</dbReference>
<dbReference type="Pfam" id="PF00563">
    <property type="entry name" value="EAL"/>
    <property type="match status" value="1"/>
</dbReference>